<dbReference type="GeneID" id="187850"/>
<dbReference type="PIR" id="T16738">
    <property type="entry name" value="T16738"/>
</dbReference>
<organism evidence="2 3">
    <name type="scientific">Caenorhabditis elegans</name>
    <dbReference type="NCBI Taxonomy" id="6239"/>
    <lineage>
        <taxon>Eukaryota</taxon>
        <taxon>Metazoa</taxon>
        <taxon>Ecdysozoa</taxon>
        <taxon>Nematoda</taxon>
        <taxon>Chromadorea</taxon>
        <taxon>Rhabditida</taxon>
        <taxon>Rhabditina</taxon>
        <taxon>Rhabditomorpha</taxon>
        <taxon>Rhabditoidea</taxon>
        <taxon>Rhabditidae</taxon>
        <taxon>Peloderinae</taxon>
        <taxon>Caenorhabditis</taxon>
    </lineage>
</organism>
<evidence type="ECO:0000313" key="2">
    <source>
        <dbReference type="EMBL" id="CCD67151.2"/>
    </source>
</evidence>
<dbReference type="AGR" id="WB:WBGene00020042"/>
<dbReference type="OrthoDB" id="5802018at2759"/>
<protein>
    <submittedName>
        <fullName evidence="2">BTB domain-containing protein</fullName>
    </submittedName>
</protein>
<dbReference type="InParanoid" id="Q21975"/>
<dbReference type="Pfam" id="PF00651">
    <property type="entry name" value="BTB"/>
    <property type="match status" value="1"/>
</dbReference>
<dbReference type="SMART" id="SM00225">
    <property type="entry name" value="BTB"/>
    <property type="match status" value="1"/>
</dbReference>
<dbReference type="Gene3D" id="3.30.710.10">
    <property type="entry name" value="Potassium Channel Kv1.1, Chain A"/>
    <property type="match status" value="1"/>
</dbReference>
<accession>Q21975</accession>
<reference evidence="2 3" key="1">
    <citation type="journal article" date="1998" name="Science">
        <title>Genome sequence of the nematode C. elegans: a platform for investigating biology.</title>
        <authorList>
            <consortium name="The C. elegans sequencing consortium"/>
            <person name="Sulson J.E."/>
            <person name="Waterston R."/>
        </authorList>
    </citation>
    <scope>NUCLEOTIDE SEQUENCE [LARGE SCALE GENOMIC DNA]</scope>
    <source>
        <strain evidence="2 3">Bristol N2</strain>
    </source>
</reference>
<dbReference type="SUPFAM" id="SSF54695">
    <property type="entry name" value="POZ domain"/>
    <property type="match status" value="1"/>
</dbReference>
<gene>
    <name evidence="2" type="ORF">CELE_R13A1.3</name>
    <name evidence="2 4" type="ORF">R13A1.3</name>
</gene>
<dbReference type="RefSeq" id="NP_501139.3">
    <property type="nucleotide sequence ID" value="NM_068738.3"/>
</dbReference>
<dbReference type="PANTHER" id="PTHR47022">
    <property type="entry name" value="BTB AND MATH DOMAIN-CONTAINING PROTEIN 36-RELATED"/>
    <property type="match status" value="1"/>
</dbReference>
<dbReference type="FunCoup" id="Q21975">
    <property type="interactions" value="308"/>
</dbReference>
<dbReference type="InterPro" id="IPR011333">
    <property type="entry name" value="SKP1/BTB/POZ_sf"/>
</dbReference>
<dbReference type="eggNOG" id="ENOG502TG2C">
    <property type="taxonomic scope" value="Eukaryota"/>
</dbReference>
<evidence type="ECO:0000259" key="1">
    <source>
        <dbReference type="SMART" id="SM00225"/>
    </source>
</evidence>
<dbReference type="AlphaFoldDB" id="Q21975"/>
<evidence type="ECO:0000313" key="4">
    <source>
        <dbReference type="WormBase" id="R13A1.3"/>
    </source>
</evidence>
<dbReference type="EMBL" id="BX284604">
    <property type="protein sequence ID" value="CCD67151.2"/>
    <property type="molecule type" value="Genomic_DNA"/>
</dbReference>
<name>Q21975_CAEEL</name>
<dbReference type="InterPro" id="IPR000210">
    <property type="entry name" value="BTB/POZ_dom"/>
</dbReference>
<dbReference type="WormBase" id="R13A1.3">
    <property type="protein sequence ID" value="CE48425"/>
    <property type="gene ID" value="WBGene00020042"/>
</dbReference>
<dbReference type="OMA" id="FEICSEY"/>
<dbReference type="KEGG" id="cel:CELE_R13A1.3"/>
<dbReference type="CTD" id="187850"/>
<dbReference type="PaxDb" id="6239-R13A1.3"/>
<feature type="domain" description="BTB" evidence="1">
    <location>
        <begin position="140"/>
        <end position="234"/>
    </location>
</feature>
<sequence length="315" mass="36473">MSDISMKIPAVNKLLNLPEDSEIGKKVRISIRDIHGLYWTGFWTILNTIQGRFEIKCEEDSMCRWKFLAQVELQFTGEGQTPDVNINKEIEFSQKMKIFTFDPIDQGRRYNKVNLKITRKSSVGVDVVNFIDFEKKSNLLDALIRSEDGSKMVYANSGILALNSPILKQKLEKDKLAEIIMPSELFVSIEKLMNFLHPPFKMERESVEEVLDLASKWEMKSVLAKYEQFLIRTRSYGQEASIKNVKLADKFKMKSLFEDVLYSEEIDVYTFLDGNDYSSWIRAAMFDFVLEMKNSSTSIDDEDDTMSTYDNLALD</sequence>
<evidence type="ECO:0000313" key="3">
    <source>
        <dbReference type="Proteomes" id="UP000001940"/>
    </source>
</evidence>
<dbReference type="SMR" id="Q21975"/>
<proteinExistence type="predicted"/>
<dbReference type="Proteomes" id="UP000001940">
    <property type="component" value="Chromosome IV"/>
</dbReference>
<dbReference type="PANTHER" id="PTHR47022:SF4">
    <property type="entry name" value="BTB DOMAIN-CONTAINING PROTEIN"/>
    <property type="match status" value="1"/>
</dbReference>
<dbReference type="STRING" id="6239.R13A1.3.1"/>
<dbReference type="Bgee" id="WBGene00020042">
    <property type="expression patterns" value="Expressed in adult organism and 1 other cell type or tissue"/>
</dbReference>
<dbReference type="HOGENOM" id="CLU_051411_0_0_1"/>
<keyword evidence="3" id="KW-1185">Reference proteome</keyword>
<dbReference type="UCSC" id="R13A1.3">
    <property type="organism name" value="c. elegans"/>
</dbReference>